<dbReference type="InterPro" id="IPR022742">
    <property type="entry name" value="Hydrolase_4"/>
</dbReference>
<accession>A0A2T3NKT1</accession>
<evidence type="ECO:0000313" key="3">
    <source>
        <dbReference type="Proteomes" id="UP000241346"/>
    </source>
</evidence>
<protein>
    <submittedName>
        <fullName evidence="2">Alpha/beta hydrolase</fullName>
    </submittedName>
</protein>
<reference evidence="2 3" key="1">
    <citation type="submission" date="2018-03" db="EMBL/GenBank/DDBJ databases">
        <title>Whole genome sequencing of Histamine producing bacteria.</title>
        <authorList>
            <person name="Butler K."/>
        </authorList>
    </citation>
    <scope>NUCLEOTIDE SEQUENCE [LARGE SCALE GENOMIC DNA]</scope>
    <source>
        <strain evidence="2 3">DSM 19138</strain>
    </source>
</reference>
<dbReference type="InterPro" id="IPR029058">
    <property type="entry name" value="AB_hydrolase_fold"/>
</dbReference>
<dbReference type="Pfam" id="PF12146">
    <property type="entry name" value="Hydrolase_4"/>
    <property type="match status" value="1"/>
</dbReference>
<dbReference type="Gene3D" id="3.40.50.1820">
    <property type="entry name" value="alpha/beta hydrolase"/>
    <property type="match status" value="1"/>
</dbReference>
<dbReference type="AlphaFoldDB" id="A0A2T3NKT1"/>
<organism evidence="2 3">
    <name type="scientific">Photobacterium rosenbergii</name>
    <dbReference type="NCBI Taxonomy" id="294936"/>
    <lineage>
        <taxon>Bacteria</taxon>
        <taxon>Pseudomonadati</taxon>
        <taxon>Pseudomonadota</taxon>
        <taxon>Gammaproteobacteria</taxon>
        <taxon>Vibrionales</taxon>
        <taxon>Vibrionaceae</taxon>
        <taxon>Photobacterium</taxon>
    </lineage>
</organism>
<keyword evidence="2" id="KW-0378">Hydrolase</keyword>
<proteinExistence type="predicted"/>
<dbReference type="Proteomes" id="UP000241346">
    <property type="component" value="Unassembled WGS sequence"/>
</dbReference>
<dbReference type="SUPFAM" id="SSF53474">
    <property type="entry name" value="alpha/beta-Hydrolases"/>
    <property type="match status" value="1"/>
</dbReference>
<comment type="caution">
    <text evidence="2">The sequence shown here is derived from an EMBL/GenBank/DDBJ whole genome shotgun (WGS) entry which is preliminary data.</text>
</comment>
<dbReference type="InterPro" id="IPR051044">
    <property type="entry name" value="MAG_DAG_Lipase"/>
</dbReference>
<evidence type="ECO:0000259" key="1">
    <source>
        <dbReference type="Pfam" id="PF12146"/>
    </source>
</evidence>
<gene>
    <name evidence="2" type="ORF">C9J01_03440</name>
</gene>
<dbReference type="PROSITE" id="PS51257">
    <property type="entry name" value="PROKAR_LIPOPROTEIN"/>
    <property type="match status" value="1"/>
</dbReference>
<dbReference type="GO" id="GO:0016787">
    <property type="term" value="F:hydrolase activity"/>
    <property type="evidence" value="ECO:0007669"/>
    <property type="project" value="UniProtKB-KW"/>
</dbReference>
<dbReference type="EMBL" id="PYMB01000001">
    <property type="protein sequence ID" value="PSW16073.1"/>
    <property type="molecule type" value="Genomic_DNA"/>
</dbReference>
<feature type="domain" description="Serine aminopeptidase S33" evidence="1">
    <location>
        <begin position="93"/>
        <end position="254"/>
    </location>
</feature>
<name>A0A2T3NKT1_9GAMM</name>
<dbReference type="RefSeq" id="WP_107296695.1">
    <property type="nucleotide sequence ID" value="NZ_PYMB01000001.1"/>
</dbReference>
<sequence length="401" mass="45558">MKPSKTIILSATVAALALFGCQSTVDHPLYQSSGSQPVNGYHSFDEYLSQTQRQLSQHRYYLTENKQQELKANMPFELRPQSSKEQAADNPASPRKGILLIHGLGDSPYSFVDISQSLVENGFLVRTVLLDGHGTRPADMMNADHDQWQKLVDKQVALLEEEVEEVYLGGFSTGGNLAYLHAADNPDIAGLMLFSPGFQSNEPMAFMTPLLSSVRPWLRTNIPNGETNYTRYSNMPTNGFAQYYHTSKATMEDLEKRQFDRPTFMVLTEHDSVLDTKAIKDIFQTRFTHPDNKLMWYGTSPKLDQDNVVFVNSRVPELRVSNMSHMGVLYSPKNPYYGINGSETICRNGQESQEAEDYCRTGGEVWYSAWDHREPDKVHARLTFNPYYDQMIDTLSEVFEL</sequence>
<dbReference type="PANTHER" id="PTHR11614">
    <property type="entry name" value="PHOSPHOLIPASE-RELATED"/>
    <property type="match status" value="1"/>
</dbReference>
<evidence type="ECO:0000313" key="2">
    <source>
        <dbReference type="EMBL" id="PSW16073.1"/>
    </source>
</evidence>
<dbReference type="OrthoDB" id="8476759at2"/>